<protein>
    <submittedName>
        <fullName evidence="1">Uncharacterized protein</fullName>
    </submittedName>
</protein>
<dbReference type="EMBL" id="CP040058">
    <property type="protein sequence ID" value="QCP35979.1"/>
    <property type="molecule type" value="Genomic_DNA"/>
</dbReference>
<dbReference type="AlphaFoldDB" id="A0A4P8ILE1"/>
<sequence length="65" mass="7410">MKKKLKDITVMIPGKIKKHKKLKAVLLIFCGRRCICGKLVCVIIFLNDTKVHNSQGEERHGCSFI</sequence>
<gene>
    <name evidence="1" type="ORF">AR1Y2_2525</name>
</gene>
<evidence type="ECO:0000313" key="2">
    <source>
        <dbReference type="Proteomes" id="UP000298653"/>
    </source>
</evidence>
<reference evidence="1 2" key="1">
    <citation type="submission" date="2019-05" db="EMBL/GenBank/DDBJ databases">
        <title>Complete genome sequencing of Anaerostipes rhamnosivorans.</title>
        <authorList>
            <person name="Bui T.P.N."/>
            <person name="de Vos W.M."/>
        </authorList>
    </citation>
    <scope>NUCLEOTIDE SEQUENCE [LARGE SCALE GENOMIC DNA]</scope>
    <source>
        <strain evidence="1 2">1y2</strain>
    </source>
</reference>
<dbReference type="Proteomes" id="UP000298653">
    <property type="component" value="Chromosome"/>
</dbReference>
<organism evidence="1 2">
    <name type="scientific">Anaerostipes rhamnosivorans</name>
    <dbReference type="NCBI Taxonomy" id="1229621"/>
    <lineage>
        <taxon>Bacteria</taxon>
        <taxon>Bacillati</taxon>
        <taxon>Bacillota</taxon>
        <taxon>Clostridia</taxon>
        <taxon>Lachnospirales</taxon>
        <taxon>Lachnospiraceae</taxon>
        <taxon>Anaerostipes</taxon>
    </lineage>
</organism>
<keyword evidence="2" id="KW-1185">Reference proteome</keyword>
<proteinExistence type="predicted"/>
<accession>A0A4P8ILE1</accession>
<name>A0A4P8ILE1_9FIRM</name>
<evidence type="ECO:0000313" key="1">
    <source>
        <dbReference type="EMBL" id="QCP35979.1"/>
    </source>
</evidence>
<dbReference type="KEGG" id="arf:AR1Y2_2525"/>